<feature type="compositionally biased region" description="Acidic residues" evidence="1">
    <location>
        <begin position="153"/>
        <end position="165"/>
    </location>
</feature>
<protein>
    <submittedName>
        <fullName evidence="2">Uncharacterized protein</fullName>
    </submittedName>
</protein>
<feature type="region of interest" description="Disordered" evidence="1">
    <location>
        <begin position="236"/>
        <end position="259"/>
    </location>
</feature>
<dbReference type="Proteomes" id="UP000314294">
    <property type="component" value="Unassembled WGS sequence"/>
</dbReference>
<comment type="caution">
    <text evidence="2">The sequence shown here is derived from an EMBL/GenBank/DDBJ whole genome shotgun (WGS) entry which is preliminary data.</text>
</comment>
<proteinExistence type="predicted"/>
<feature type="region of interest" description="Disordered" evidence="1">
    <location>
        <begin position="153"/>
        <end position="222"/>
    </location>
</feature>
<dbReference type="AlphaFoldDB" id="A0A4Z2GSJ8"/>
<sequence>MVAVHETAIRQSSPLMISNTPAATEALALALSFGIKLVHFPLKNAMKIPAMPVTMETTTRARAACRSPLRASMESYTLHCSWPVLWDTQVIQMPSHTTWDVTMLLPMKAVTRHMGVPQTMSTPIQPSRPMTQPAICNPMEAIAFPLRSYNDEGAAEEGATQDEEPGCAPADVERGSQLPPLGVGQEGVVEIPDDGVGGPADGDEDEHAGANEDNSSGDGHFGLGVLVVHEVGALASDNAQDDPEGRDDDGDDHKGPGRLEVLGQRQQGIVDLALHLARALRHAVHPQALPDDLRRHNVGSDEGCDLPHGQGAHNDGPQEANDAQGKAQHLSSH</sequence>
<accession>A0A4Z2GSJ8</accession>
<evidence type="ECO:0000313" key="3">
    <source>
        <dbReference type="Proteomes" id="UP000314294"/>
    </source>
</evidence>
<gene>
    <name evidence="2" type="ORF">EYF80_033212</name>
</gene>
<dbReference type="OrthoDB" id="10569833at2759"/>
<feature type="compositionally biased region" description="Acidic residues" evidence="1">
    <location>
        <begin position="239"/>
        <end position="250"/>
    </location>
</feature>
<keyword evidence="3" id="KW-1185">Reference proteome</keyword>
<reference evidence="2 3" key="1">
    <citation type="submission" date="2019-03" db="EMBL/GenBank/DDBJ databases">
        <title>First draft genome of Liparis tanakae, snailfish: a comprehensive survey of snailfish specific genes.</title>
        <authorList>
            <person name="Kim W."/>
            <person name="Song I."/>
            <person name="Jeong J.-H."/>
            <person name="Kim D."/>
            <person name="Kim S."/>
            <person name="Ryu S."/>
            <person name="Song J.Y."/>
            <person name="Lee S.K."/>
        </authorList>
    </citation>
    <scope>NUCLEOTIDE SEQUENCE [LARGE SCALE GENOMIC DNA]</scope>
    <source>
        <tissue evidence="2">Muscle</tissue>
    </source>
</reference>
<name>A0A4Z2GSJ8_9TELE</name>
<feature type="region of interest" description="Disordered" evidence="1">
    <location>
        <begin position="291"/>
        <end position="333"/>
    </location>
</feature>
<organism evidence="2 3">
    <name type="scientific">Liparis tanakae</name>
    <name type="common">Tanaka's snailfish</name>
    <dbReference type="NCBI Taxonomy" id="230148"/>
    <lineage>
        <taxon>Eukaryota</taxon>
        <taxon>Metazoa</taxon>
        <taxon>Chordata</taxon>
        <taxon>Craniata</taxon>
        <taxon>Vertebrata</taxon>
        <taxon>Euteleostomi</taxon>
        <taxon>Actinopterygii</taxon>
        <taxon>Neopterygii</taxon>
        <taxon>Teleostei</taxon>
        <taxon>Neoteleostei</taxon>
        <taxon>Acanthomorphata</taxon>
        <taxon>Eupercaria</taxon>
        <taxon>Perciformes</taxon>
        <taxon>Cottioidei</taxon>
        <taxon>Cottales</taxon>
        <taxon>Liparidae</taxon>
        <taxon>Liparis</taxon>
    </lineage>
</organism>
<dbReference type="EMBL" id="SRLO01000425">
    <property type="protein sequence ID" value="TNN56567.1"/>
    <property type="molecule type" value="Genomic_DNA"/>
</dbReference>
<evidence type="ECO:0000313" key="2">
    <source>
        <dbReference type="EMBL" id="TNN56567.1"/>
    </source>
</evidence>
<evidence type="ECO:0000256" key="1">
    <source>
        <dbReference type="SAM" id="MobiDB-lite"/>
    </source>
</evidence>